<feature type="transmembrane region" description="Helical" evidence="3">
    <location>
        <begin position="116"/>
        <end position="137"/>
    </location>
</feature>
<dbReference type="EMBL" id="JBAMMX010000003">
    <property type="protein sequence ID" value="KAK6944128.1"/>
    <property type="molecule type" value="Genomic_DNA"/>
</dbReference>
<evidence type="ECO:0000256" key="1">
    <source>
        <dbReference type="ARBA" id="ARBA00009275"/>
    </source>
</evidence>
<dbReference type="PANTHER" id="PTHR10060">
    <property type="entry name" value="TATD FAMILY DEOXYRIBONUCLEASE"/>
    <property type="match status" value="1"/>
</dbReference>
<dbReference type="AlphaFoldDB" id="A0AAN8WCP8"/>
<reference evidence="4 5" key="1">
    <citation type="submission" date="2023-12" db="EMBL/GenBank/DDBJ databases">
        <title>A high-quality genome assembly for Dillenia turbinata (Dilleniales).</title>
        <authorList>
            <person name="Chanderbali A."/>
        </authorList>
    </citation>
    <scope>NUCLEOTIDE SEQUENCE [LARGE SCALE GENOMIC DNA]</scope>
    <source>
        <strain evidence="4">LSX21</strain>
        <tissue evidence="4">Leaf</tissue>
    </source>
</reference>
<keyword evidence="2" id="KW-0378">Hydrolase</keyword>
<evidence type="ECO:0000313" key="5">
    <source>
        <dbReference type="Proteomes" id="UP001370490"/>
    </source>
</evidence>
<name>A0AAN8WCP8_9MAGN</name>
<comment type="caution">
    <text evidence="4">The sequence shown here is derived from an EMBL/GenBank/DDBJ whole genome shotgun (WGS) entry which is preliminary data.</text>
</comment>
<keyword evidence="5" id="KW-1185">Reference proteome</keyword>
<dbReference type="Proteomes" id="UP001370490">
    <property type="component" value="Unassembled WGS sequence"/>
</dbReference>
<evidence type="ECO:0000256" key="3">
    <source>
        <dbReference type="SAM" id="Phobius"/>
    </source>
</evidence>
<comment type="similarity">
    <text evidence="1">Belongs to the metallo-dependent hydrolases superfamily. TatD-type hydrolase family.</text>
</comment>
<keyword evidence="3" id="KW-0812">Transmembrane</keyword>
<dbReference type="InterPro" id="IPR050891">
    <property type="entry name" value="TatD-type_Hydrolase"/>
</dbReference>
<sequence>MKFVIFLGFIISEAVQVLVSSLVDESPRVGDASMSSLKDIATLELGILLVCFKLWHMLSLFLDKKDVDSSSMSNLAKIPTAEIVYSNQYPLPCPSLPIIILPEMEAENFPNKLSHIFYCLTLALLLAIMCPFCLDIGTKCRPAKGCFRFVCVNRFMSARPGLILLMMEEIFHLSSSHSALPAMVQILADFAPADVHSADILGNVRSVHSTIFASVLMQMIYYTRERSFNVLNVRAWQNLTVILSTLLPVVSINNDSKDHSDFSMGLKTYNEVQHCFLTVGLVYAEDLFVFADEFQNYADSTMRDDCEAHADIPSPEELIARLLVLLHDPLAREQLASQILTVLCYAAPLFPKNITLFWQDEGKRQESSEWGTVERNYIDYVGPLCKWMLPKDTRTLMLCEMMIETDSPYCEIKNMHAGINYVKSIWPSKKKEKYEQDGLTCRKLCASGFIWLVIFRQVLEVVAGCKGLGDLDQLAKALYHNTSRVFFPHDLDSAAEAILSNSQEIQ</sequence>
<protein>
    <submittedName>
        <fullName evidence="4">Uncharacterized protein</fullName>
    </submittedName>
</protein>
<dbReference type="GO" id="GO:0005829">
    <property type="term" value="C:cytosol"/>
    <property type="evidence" value="ECO:0007669"/>
    <property type="project" value="TreeGrafter"/>
</dbReference>
<feature type="transmembrane region" description="Helical" evidence="3">
    <location>
        <begin position="40"/>
        <end position="62"/>
    </location>
</feature>
<dbReference type="PANTHER" id="PTHR10060:SF15">
    <property type="entry name" value="DEOXYRIBONUCLEASE TATDN1"/>
    <property type="match status" value="1"/>
</dbReference>
<keyword evidence="3" id="KW-0472">Membrane</keyword>
<evidence type="ECO:0000313" key="4">
    <source>
        <dbReference type="EMBL" id="KAK6944128.1"/>
    </source>
</evidence>
<dbReference type="GO" id="GO:0008296">
    <property type="term" value="F:3'-5'-DNA exonuclease activity"/>
    <property type="evidence" value="ECO:0007669"/>
    <property type="project" value="TreeGrafter"/>
</dbReference>
<dbReference type="Gene3D" id="3.20.20.140">
    <property type="entry name" value="Metal-dependent hydrolases"/>
    <property type="match status" value="1"/>
</dbReference>
<proteinExistence type="inferred from homology"/>
<evidence type="ECO:0000256" key="2">
    <source>
        <dbReference type="ARBA" id="ARBA00022801"/>
    </source>
</evidence>
<gene>
    <name evidence="4" type="ORF">RJ641_025230</name>
</gene>
<keyword evidence="3" id="KW-1133">Transmembrane helix</keyword>
<accession>A0AAN8WCP8</accession>
<organism evidence="4 5">
    <name type="scientific">Dillenia turbinata</name>
    <dbReference type="NCBI Taxonomy" id="194707"/>
    <lineage>
        <taxon>Eukaryota</taxon>
        <taxon>Viridiplantae</taxon>
        <taxon>Streptophyta</taxon>
        <taxon>Embryophyta</taxon>
        <taxon>Tracheophyta</taxon>
        <taxon>Spermatophyta</taxon>
        <taxon>Magnoliopsida</taxon>
        <taxon>eudicotyledons</taxon>
        <taxon>Gunneridae</taxon>
        <taxon>Pentapetalae</taxon>
        <taxon>Dilleniales</taxon>
        <taxon>Dilleniaceae</taxon>
        <taxon>Dillenia</taxon>
    </lineage>
</organism>